<dbReference type="AlphaFoldDB" id="A0A814VMD0"/>
<name>A0A814VMD0_9BILA</name>
<dbReference type="PROSITE" id="PS50026">
    <property type="entry name" value="EGF_3"/>
    <property type="match status" value="1"/>
</dbReference>
<sequence length="203" mass="22683">MLPSVNMDNFTAMNTTLFPYSQLAPVNSPCSSSPCNGEKCINIFAASTYYCVCHNGAYSRNCERSWCERDDTMETCVGGYPPSEIPKVFEGCQTFEDNSALKFICICRRPKLANRTVGQLWYGSSCVGTIFETPCATANGEEKFPLGHTDKGYIQCTANKTLYSIESCTINYVWNHKAKGCVRSKENQHKNDQDKLRNPTVDV</sequence>
<feature type="disulfide bond" evidence="1">
    <location>
        <begin position="53"/>
        <end position="62"/>
    </location>
</feature>
<dbReference type="EMBL" id="CAJOBC010008196">
    <property type="protein sequence ID" value="CAF3955066.1"/>
    <property type="molecule type" value="Genomic_DNA"/>
</dbReference>
<dbReference type="Proteomes" id="UP000677228">
    <property type="component" value="Unassembled WGS sequence"/>
</dbReference>
<organism evidence="4 7">
    <name type="scientific">Didymodactylos carnosus</name>
    <dbReference type="NCBI Taxonomy" id="1234261"/>
    <lineage>
        <taxon>Eukaryota</taxon>
        <taxon>Metazoa</taxon>
        <taxon>Spiralia</taxon>
        <taxon>Gnathifera</taxon>
        <taxon>Rotifera</taxon>
        <taxon>Eurotatoria</taxon>
        <taxon>Bdelloidea</taxon>
        <taxon>Philodinida</taxon>
        <taxon>Philodinidae</taxon>
        <taxon>Didymodactylos</taxon>
    </lineage>
</organism>
<evidence type="ECO:0000313" key="5">
    <source>
        <dbReference type="EMBL" id="CAF3860141.1"/>
    </source>
</evidence>
<keyword evidence="1" id="KW-1015">Disulfide bond</keyword>
<evidence type="ECO:0000313" key="3">
    <source>
        <dbReference type="EMBL" id="CAF1098716.1"/>
    </source>
</evidence>
<comment type="caution">
    <text evidence="4">The sequence shown here is derived from an EMBL/GenBank/DDBJ whole genome shotgun (WGS) entry which is preliminary data.</text>
</comment>
<evidence type="ECO:0000313" key="6">
    <source>
        <dbReference type="EMBL" id="CAF3955066.1"/>
    </source>
</evidence>
<dbReference type="EMBL" id="CAJNOK010009800">
    <property type="protein sequence ID" value="CAF1098716.1"/>
    <property type="molecule type" value="Genomic_DNA"/>
</dbReference>
<gene>
    <name evidence="4" type="ORF">GPM918_LOCUS23197</name>
    <name evidence="3" type="ORF">OVA965_LOCUS19184</name>
    <name evidence="6" type="ORF">SRO942_LOCUS23196</name>
    <name evidence="5" type="ORF">TMI583_LOCUS19197</name>
</gene>
<proteinExistence type="predicted"/>
<reference evidence="4" key="1">
    <citation type="submission" date="2021-02" db="EMBL/GenBank/DDBJ databases">
        <authorList>
            <person name="Nowell W R."/>
        </authorList>
    </citation>
    <scope>NUCLEOTIDE SEQUENCE</scope>
</reference>
<dbReference type="Gene3D" id="2.10.25.10">
    <property type="entry name" value="Laminin"/>
    <property type="match status" value="1"/>
</dbReference>
<keyword evidence="1" id="KW-0245">EGF-like domain</keyword>
<dbReference type="Proteomes" id="UP000682733">
    <property type="component" value="Unassembled WGS sequence"/>
</dbReference>
<evidence type="ECO:0000256" key="1">
    <source>
        <dbReference type="PROSITE-ProRule" id="PRU00076"/>
    </source>
</evidence>
<evidence type="ECO:0000313" key="7">
    <source>
        <dbReference type="Proteomes" id="UP000663829"/>
    </source>
</evidence>
<evidence type="ECO:0000313" key="4">
    <source>
        <dbReference type="EMBL" id="CAF1190819.1"/>
    </source>
</evidence>
<dbReference type="EMBL" id="CAJOBA010009819">
    <property type="protein sequence ID" value="CAF3860141.1"/>
    <property type="molecule type" value="Genomic_DNA"/>
</dbReference>
<evidence type="ECO:0000259" key="2">
    <source>
        <dbReference type="PROSITE" id="PS50026"/>
    </source>
</evidence>
<feature type="disulfide bond" evidence="1">
    <location>
        <begin position="30"/>
        <end position="40"/>
    </location>
</feature>
<dbReference type="Proteomes" id="UP000681722">
    <property type="component" value="Unassembled WGS sequence"/>
</dbReference>
<accession>A0A814VMD0</accession>
<feature type="domain" description="EGF-like" evidence="2">
    <location>
        <begin position="26"/>
        <end position="63"/>
    </location>
</feature>
<comment type="caution">
    <text evidence="1">Lacks conserved residue(s) required for the propagation of feature annotation.</text>
</comment>
<dbReference type="InterPro" id="IPR000742">
    <property type="entry name" value="EGF"/>
</dbReference>
<keyword evidence="7" id="KW-1185">Reference proteome</keyword>
<dbReference type="Proteomes" id="UP000663829">
    <property type="component" value="Unassembled WGS sequence"/>
</dbReference>
<protein>
    <recommendedName>
        <fullName evidence="2">EGF-like domain-containing protein</fullName>
    </recommendedName>
</protein>
<dbReference type="EMBL" id="CAJNOQ010008195">
    <property type="protein sequence ID" value="CAF1190819.1"/>
    <property type="molecule type" value="Genomic_DNA"/>
</dbReference>